<sequence>MGELQVVQTTIDPRSPSYLATQALTQTALTQLHRALDLARESGGERAVTRHHARGGLLARERLELLVDRDSPLLELNPTAGWGAGGPVGAGVVTGIGVVADRICVLAATDTPVADGVLDLDAARKLRRAVRISSQNRLPLVLLLEVGREPRDDPPPVELRRQLGQLGEELAALAADQLPTVGVCFGGHHPPPWAPDLADWLAQLVTLSPVTRPGRAAFLADDERQAIRAARECVERALRPPAAEAAAVPTVTGPAYDPAELLGVPVQEPREILTRVLDGSEFDEVDPAGGPACAGWGRLHGHRVAVLADAGGGGGLAAPETALRLLQDAETNGAVALVALHGGATLPESTLAPAVAASLVPLLLLRLAGEPAPVVTAQARFRFAWPTAGSALEHAAQLTDDAVIDPLDTRPVLGICLGAIRAGRT</sequence>
<dbReference type="Gene3D" id="3.90.226.10">
    <property type="entry name" value="2-enoyl-CoA Hydratase, Chain A, domain 1"/>
    <property type="match status" value="2"/>
</dbReference>
<dbReference type="RefSeq" id="WP_239676682.1">
    <property type="nucleotide sequence ID" value="NZ_CP070499.1"/>
</dbReference>
<dbReference type="PANTHER" id="PTHR22855:SF46">
    <property type="entry name" value="METHYLCROTONOYL-COA CARBOXYLASE"/>
    <property type="match status" value="1"/>
</dbReference>
<proteinExistence type="predicted"/>
<dbReference type="InterPro" id="IPR045190">
    <property type="entry name" value="MCCB/AccD1-like"/>
</dbReference>
<name>A0A895YGL8_9ACTN</name>
<organism evidence="2 3">
    <name type="scientific">Natronosporangium hydrolyticum</name>
    <dbReference type="NCBI Taxonomy" id="2811111"/>
    <lineage>
        <taxon>Bacteria</taxon>
        <taxon>Bacillati</taxon>
        <taxon>Actinomycetota</taxon>
        <taxon>Actinomycetes</taxon>
        <taxon>Micromonosporales</taxon>
        <taxon>Micromonosporaceae</taxon>
        <taxon>Natronosporangium</taxon>
    </lineage>
</organism>
<dbReference type="Proteomes" id="UP000662857">
    <property type="component" value="Chromosome"/>
</dbReference>
<dbReference type="KEGG" id="nhy:JQS43_24210"/>
<dbReference type="InterPro" id="IPR034733">
    <property type="entry name" value="AcCoA_carboxyl_beta"/>
</dbReference>
<evidence type="ECO:0000313" key="3">
    <source>
        <dbReference type="Proteomes" id="UP000662857"/>
    </source>
</evidence>
<accession>A0A895YGL8</accession>
<dbReference type="PANTHER" id="PTHR22855">
    <property type="entry name" value="ACETYL, PROPIONYL, PYRUVATE, AND GLUTACONYL CARBOXYLASE-RELATED"/>
    <property type="match status" value="1"/>
</dbReference>
<dbReference type="Pfam" id="PF01039">
    <property type="entry name" value="Carboxyl_trans"/>
    <property type="match status" value="2"/>
</dbReference>
<protein>
    <submittedName>
        <fullName evidence="2">Acetyl-CoA carboxylase carboxyltransferase subunit</fullName>
    </submittedName>
</protein>
<evidence type="ECO:0000259" key="1">
    <source>
        <dbReference type="Pfam" id="PF01039"/>
    </source>
</evidence>
<evidence type="ECO:0000313" key="2">
    <source>
        <dbReference type="EMBL" id="QSB14543.1"/>
    </source>
</evidence>
<gene>
    <name evidence="2" type="ORF">JQS43_24210</name>
</gene>
<dbReference type="SUPFAM" id="SSF52096">
    <property type="entry name" value="ClpP/crotonase"/>
    <property type="match status" value="2"/>
</dbReference>
<feature type="domain" description="Acetyl-coenzyme A carboxylase carboxyl transferase subunit beta" evidence="1">
    <location>
        <begin position="212"/>
        <end position="323"/>
    </location>
</feature>
<keyword evidence="3" id="KW-1185">Reference proteome</keyword>
<reference evidence="2" key="1">
    <citation type="submission" date="2021-02" db="EMBL/GenBank/DDBJ databases">
        <title>Natrosporangium hydrolyticum gen. nov., sp. nov, a haloalkaliphilic actinobacterium from a soda solonchak soil.</title>
        <authorList>
            <person name="Sorokin D.Y."/>
            <person name="Khijniak T.V."/>
            <person name="Zakharycheva A.P."/>
            <person name="Boueva O.V."/>
            <person name="Ariskina E.V."/>
            <person name="Hahnke R.L."/>
            <person name="Bunk B."/>
            <person name="Sproer C."/>
            <person name="Schumann P."/>
            <person name="Evtushenko L.I."/>
            <person name="Kublanov I.V."/>
        </authorList>
    </citation>
    <scope>NUCLEOTIDE SEQUENCE</scope>
    <source>
        <strain evidence="2">DSM 106523</strain>
    </source>
</reference>
<dbReference type="EMBL" id="CP070499">
    <property type="protein sequence ID" value="QSB14543.1"/>
    <property type="molecule type" value="Genomic_DNA"/>
</dbReference>
<feature type="domain" description="Acetyl-coenzyme A carboxylase carboxyl transferase subunit beta" evidence="1">
    <location>
        <begin position="51"/>
        <end position="147"/>
    </location>
</feature>
<dbReference type="AlphaFoldDB" id="A0A895YGL8"/>
<dbReference type="InterPro" id="IPR029045">
    <property type="entry name" value="ClpP/crotonase-like_dom_sf"/>
</dbReference>